<dbReference type="Pfam" id="PF20684">
    <property type="entry name" value="Fung_rhodopsin"/>
    <property type="match status" value="1"/>
</dbReference>
<sequence>MCHEPIRDESLNQTLIAIVGCGVTLVIFLARIIFQLFHNGWNLAGEDYSIIAAMALTVSISCISPFADLNGVGRDIWTLTPENIESAFYYFFVAEPIYFVAQGLVKISILLFMLRIFPKRNMRTLIYGVCGVIVAYTVAFFFATLFQCQPISFFWKQLDATFPGKCNDIHLQAWIAAGINIALDIVVIVLPIKSLWNLQASLPKKITAISMFSLGALVTVISIVRLQSLIMFSKSVNFTWDGRKAGSWSLIELYVAIVCTCLPAFRIMVMALGARFFGWNNSMTTRYGNGSSGYGQGYGTSSKLARSHKSLAKSASTTTMLNPAASGDFIRLNDIEAGNSGNGNGKPLGDGESEKTLVGSGGGCNGGQIHVTRQVVVSSCEPPRR</sequence>
<evidence type="ECO:0000256" key="3">
    <source>
        <dbReference type="ARBA" id="ARBA00022989"/>
    </source>
</evidence>
<evidence type="ECO:0000259" key="8">
    <source>
        <dbReference type="Pfam" id="PF20684"/>
    </source>
</evidence>
<reference evidence="9 10" key="1">
    <citation type="submission" date="2023-01" db="EMBL/GenBank/DDBJ databases">
        <title>Analysis of 21 Apiospora genomes using comparative genomics revels a genus with tremendous synthesis potential of carbohydrate active enzymes and secondary metabolites.</title>
        <authorList>
            <person name="Sorensen T."/>
        </authorList>
    </citation>
    <scope>NUCLEOTIDE SEQUENCE [LARGE SCALE GENOMIC DNA]</scope>
    <source>
        <strain evidence="9 10">CBS 114990</strain>
    </source>
</reference>
<comment type="subcellular location">
    <subcellularLocation>
        <location evidence="1">Membrane</location>
        <topology evidence="1">Multi-pass membrane protein</topology>
    </subcellularLocation>
</comment>
<keyword evidence="10" id="KW-1185">Reference proteome</keyword>
<proteinExistence type="inferred from homology"/>
<dbReference type="Proteomes" id="UP001433268">
    <property type="component" value="Unassembled WGS sequence"/>
</dbReference>
<feature type="transmembrane region" description="Helical" evidence="7">
    <location>
        <begin position="173"/>
        <end position="196"/>
    </location>
</feature>
<protein>
    <recommendedName>
        <fullName evidence="8">Rhodopsin domain-containing protein</fullName>
    </recommendedName>
</protein>
<feature type="transmembrane region" description="Helical" evidence="7">
    <location>
        <begin position="253"/>
        <end position="277"/>
    </location>
</feature>
<comment type="caution">
    <text evidence="9">The sequence shown here is derived from an EMBL/GenBank/DDBJ whole genome shotgun (WGS) entry which is preliminary data.</text>
</comment>
<evidence type="ECO:0000256" key="4">
    <source>
        <dbReference type="ARBA" id="ARBA00023136"/>
    </source>
</evidence>
<keyword evidence="2 7" id="KW-0812">Transmembrane</keyword>
<feature type="transmembrane region" description="Helical" evidence="7">
    <location>
        <begin position="15"/>
        <end position="36"/>
    </location>
</feature>
<feature type="transmembrane region" description="Helical" evidence="7">
    <location>
        <begin position="208"/>
        <end position="233"/>
    </location>
</feature>
<dbReference type="InterPro" id="IPR049326">
    <property type="entry name" value="Rhodopsin_dom_fungi"/>
</dbReference>
<keyword evidence="4 7" id="KW-0472">Membrane</keyword>
<evidence type="ECO:0000313" key="10">
    <source>
        <dbReference type="Proteomes" id="UP001433268"/>
    </source>
</evidence>
<organism evidence="9 10">
    <name type="scientific">Apiospora hydei</name>
    <dbReference type="NCBI Taxonomy" id="1337664"/>
    <lineage>
        <taxon>Eukaryota</taxon>
        <taxon>Fungi</taxon>
        <taxon>Dikarya</taxon>
        <taxon>Ascomycota</taxon>
        <taxon>Pezizomycotina</taxon>
        <taxon>Sordariomycetes</taxon>
        <taxon>Xylariomycetidae</taxon>
        <taxon>Amphisphaeriales</taxon>
        <taxon>Apiosporaceae</taxon>
        <taxon>Apiospora</taxon>
    </lineage>
</organism>
<keyword evidence="3 7" id="KW-1133">Transmembrane helix</keyword>
<dbReference type="PANTHER" id="PTHR33048:SF160">
    <property type="entry name" value="SAT4 FAMILY MEMBRANE PROTEIN"/>
    <property type="match status" value="1"/>
</dbReference>
<evidence type="ECO:0000313" key="9">
    <source>
        <dbReference type="EMBL" id="KAK8080185.1"/>
    </source>
</evidence>
<gene>
    <name evidence="9" type="ORF">PG997_008003</name>
</gene>
<dbReference type="EMBL" id="JAQQWN010000006">
    <property type="protein sequence ID" value="KAK8080185.1"/>
    <property type="molecule type" value="Genomic_DNA"/>
</dbReference>
<dbReference type="GeneID" id="92045378"/>
<feature type="region of interest" description="Disordered" evidence="6">
    <location>
        <begin position="340"/>
        <end position="364"/>
    </location>
</feature>
<feature type="transmembrane region" description="Helical" evidence="7">
    <location>
        <begin position="48"/>
        <end position="67"/>
    </location>
</feature>
<evidence type="ECO:0000256" key="7">
    <source>
        <dbReference type="SAM" id="Phobius"/>
    </source>
</evidence>
<name>A0ABR1W9L0_9PEZI</name>
<feature type="transmembrane region" description="Helical" evidence="7">
    <location>
        <begin position="87"/>
        <end position="113"/>
    </location>
</feature>
<dbReference type="InterPro" id="IPR052337">
    <property type="entry name" value="SAT4-like"/>
</dbReference>
<dbReference type="PROSITE" id="PS51257">
    <property type="entry name" value="PROKAR_LIPOPROTEIN"/>
    <property type="match status" value="1"/>
</dbReference>
<dbReference type="PANTHER" id="PTHR33048">
    <property type="entry name" value="PTH11-LIKE INTEGRAL MEMBRANE PROTEIN (AFU_ORTHOLOGUE AFUA_5G11245)"/>
    <property type="match status" value="1"/>
</dbReference>
<evidence type="ECO:0000256" key="6">
    <source>
        <dbReference type="SAM" id="MobiDB-lite"/>
    </source>
</evidence>
<comment type="similarity">
    <text evidence="5">Belongs to the SAT4 family.</text>
</comment>
<accession>A0ABR1W9L0</accession>
<feature type="transmembrane region" description="Helical" evidence="7">
    <location>
        <begin position="125"/>
        <end position="146"/>
    </location>
</feature>
<evidence type="ECO:0000256" key="1">
    <source>
        <dbReference type="ARBA" id="ARBA00004141"/>
    </source>
</evidence>
<evidence type="ECO:0000256" key="5">
    <source>
        <dbReference type="ARBA" id="ARBA00038359"/>
    </source>
</evidence>
<evidence type="ECO:0000256" key="2">
    <source>
        <dbReference type="ARBA" id="ARBA00022692"/>
    </source>
</evidence>
<feature type="domain" description="Rhodopsin" evidence="8">
    <location>
        <begin position="30"/>
        <end position="269"/>
    </location>
</feature>
<dbReference type="RefSeq" id="XP_066667660.1">
    <property type="nucleotide sequence ID" value="XM_066812318.1"/>
</dbReference>